<evidence type="ECO:0000256" key="5">
    <source>
        <dbReference type="ARBA" id="ARBA00022723"/>
    </source>
</evidence>
<dbReference type="Proteomes" id="UP001231189">
    <property type="component" value="Unassembled WGS sequence"/>
</dbReference>
<comment type="cofactor">
    <cofactor evidence="10">
        <name>Ca(2+)</name>
        <dbReference type="ChEBI" id="CHEBI:29108"/>
    </cofactor>
    <text evidence="10">Binds 2 calcium ions per subunit.</text>
</comment>
<keyword evidence="5 10" id="KW-0479">Metal-binding</keyword>
<dbReference type="GO" id="GO:0046872">
    <property type="term" value="F:metal ion binding"/>
    <property type="evidence" value="ECO:0007669"/>
    <property type="project" value="UniProtKB-KW"/>
</dbReference>
<dbReference type="GO" id="GO:0006979">
    <property type="term" value="P:response to oxidative stress"/>
    <property type="evidence" value="ECO:0007669"/>
    <property type="project" value="InterPro"/>
</dbReference>
<keyword evidence="9" id="KW-0376">Hydrogen peroxide</keyword>
<evidence type="ECO:0000256" key="12">
    <source>
        <dbReference type="SAM" id="MobiDB-lite"/>
    </source>
</evidence>
<protein>
    <recommendedName>
        <fullName evidence="13">Plant heme peroxidase family profile domain-containing protein</fullName>
    </recommendedName>
</protein>
<accession>A0AAD8QID4</accession>
<dbReference type="PANTHER" id="PTHR31388">
    <property type="entry name" value="PEROXIDASE 72-RELATED"/>
    <property type="match status" value="1"/>
</dbReference>
<evidence type="ECO:0000256" key="2">
    <source>
        <dbReference type="ARBA" id="ARBA00001970"/>
    </source>
</evidence>
<dbReference type="Gene3D" id="1.10.520.10">
    <property type="match status" value="1"/>
</dbReference>
<keyword evidence="8" id="KW-0408">Iron</keyword>
<dbReference type="GO" id="GO:0140825">
    <property type="term" value="F:lactoperoxidase activity"/>
    <property type="evidence" value="ECO:0007669"/>
    <property type="project" value="UniProtKB-EC"/>
</dbReference>
<evidence type="ECO:0000256" key="4">
    <source>
        <dbReference type="ARBA" id="ARBA00022617"/>
    </source>
</evidence>
<evidence type="ECO:0000256" key="1">
    <source>
        <dbReference type="ARBA" id="ARBA00000189"/>
    </source>
</evidence>
<evidence type="ECO:0000256" key="3">
    <source>
        <dbReference type="ARBA" id="ARBA00022559"/>
    </source>
</evidence>
<comment type="cofactor">
    <cofactor evidence="2">
        <name>heme b</name>
        <dbReference type="ChEBI" id="CHEBI:60344"/>
    </cofactor>
</comment>
<dbReference type="SUPFAM" id="SSF48113">
    <property type="entry name" value="Heme-dependent peroxidases"/>
    <property type="match status" value="1"/>
</dbReference>
<organism evidence="14 15">
    <name type="scientific">Lolium multiflorum</name>
    <name type="common">Italian ryegrass</name>
    <name type="synonym">Lolium perenne subsp. multiflorum</name>
    <dbReference type="NCBI Taxonomy" id="4521"/>
    <lineage>
        <taxon>Eukaryota</taxon>
        <taxon>Viridiplantae</taxon>
        <taxon>Streptophyta</taxon>
        <taxon>Embryophyta</taxon>
        <taxon>Tracheophyta</taxon>
        <taxon>Spermatophyta</taxon>
        <taxon>Magnoliopsida</taxon>
        <taxon>Liliopsida</taxon>
        <taxon>Poales</taxon>
        <taxon>Poaceae</taxon>
        <taxon>BOP clade</taxon>
        <taxon>Pooideae</taxon>
        <taxon>Poodae</taxon>
        <taxon>Poeae</taxon>
        <taxon>Poeae Chloroplast Group 2 (Poeae type)</taxon>
        <taxon>Loliodinae</taxon>
        <taxon>Loliinae</taxon>
        <taxon>Lolium</taxon>
    </lineage>
</organism>
<dbReference type="PANTHER" id="PTHR31388:SF5">
    <property type="entry name" value="PEROXIDASE"/>
    <property type="match status" value="1"/>
</dbReference>
<dbReference type="EMBL" id="JAUUTY010000216">
    <property type="protein sequence ID" value="KAK1602634.1"/>
    <property type="molecule type" value="Genomic_DNA"/>
</dbReference>
<gene>
    <name evidence="14" type="ORF">QYE76_059210</name>
</gene>
<evidence type="ECO:0000256" key="8">
    <source>
        <dbReference type="ARBA" id="ARBA00023004"/>
    </source>
</evidence>
<evidence type="ECO:0000259" key="13">
    <source>
        <dbReference type="PROSITE" id="PS50873"/>
    </source>
</evidence>
<dbReference type="InterPro" id="IPR002016">
    <property type="entry name" value="Haem_peroxidase"/>
</dbReference>
<comment type="catalytic activity">
    <reaction evidence="1">
        <text>2 a phenolic donor + H2O2 = 2 a phenolic radical donor + 2 H2O</text>
        <dbReference type="Rhea" id="RHEA:56136"/>
        <dbReference type="ChEBI" id="CHEBI:15377"/>
        <dbReference type="ChEBI" id="CHEBI:16240"/>
        <dbReference type="ChEBI" id="CHEBI:139520"/>
        <dbReference type="ChEBI" id="CHEBI:139521"/>
        <dbReference type="EC" id="1.11.1.7"/>
    </reaction>
</comment>
<name>A0AAD8QID4_LOLMU</name>
<dbReference type="PROSITE" id="PS50873">
    <property type="entry name" value="PEROXIDASE_4"/>
    <property type="match status" value="1"/>
</dbReference>
<dbReference type="AlphaFoldDB" id="A0AAD8QID4"/>
<reference evidence="14" key="1">
    <citation type="submission" date="2023-07" db="EMBL/GenBank/DDBJ databases">
        <title>A chromosome-level genome assembly of Lolium multiflorum.</title>
        <authorList>
            <person name="Chen Y."/>
            <person name="Copetti D."/>
            <person name="Kolliker R."/>
            <person name="Studer B."/>
        </authorList>
    </citation>
    <scope>NUCLEOTIDE SEQUENCE</scope>
    <source>
        <strain evidence="14">02402/16</strain>
        <tissue evidence="14">Leaf</tissue>
    </source>
</reference>
<keyword evidence="15" id="KW-1185">Reference proteome</keyword>
<evidence type="ECO:0000313" key="14">
    <source>
        <dbReference type="EMBL" id="KAK1602634.1"/>
    </source>
</evidence>
<evidence type="ECO:0000256" key="11">
    <source>
        <dbReference type="RuleBase" id="RU004241"/>
    </source>
</evidence>
<dbReference type="InterPro" id="IPR010255">
    <property type="entry name" value="Haem_peroxidase_sf"/>
</dbReference>
<feature type="compositionally biased region" description="Basic residues" evidence="12">
    <location>
        <begin position="18"/>
        <end position="28"/>
    </location>
</feature>
<feature type="binding site" evidence="10">
    <location>
        <position position="290"/>
    </location>
    <ligand>
        <name>Ca(2+)</name>
        <dbReference type="ChEBI" id="CHEBI:29108"/>
        <label>2</label>
    </ligand>
</feature>
<dbReference type="Gene3D" id="1.10.420.10">
    <property type="entry name" value="Peroxidase, domain 2"/>
    <property type="match status" value="1"/>
</dbReference>
<feature type="binding site" evidence="10">
    <location>
        <position position="282"/>
    </location>
    <ligand>
        <name>Ca(2+)</name>
        <dbReference type="ChEBI" id="CHEBI:29108"/>
        <label>2</label>
    </ligand>
</feature>
<feature type="domain" description="Plant heme peroxidase family profile" evidence="13">
    <location>
        <begin position="240"/>
        <end position="361"/>
    </location>
</feature>
<feature type="region of interest" description="Disordered" evidence="12">
    <location>
        <begin position="1"/>
        <end position="38"/>
    </location>
</feature>
<sequence length="361" mass="41409">MQPPKQKRKLSTPASIKALKRPSALKRPKTPDLLPYENTDEQTDAVAAAELKAFLAPKKPAPKLFIASNTIKHFAETRQKKAELSSDYDRFLGQSSRARKATKIAQLGQQENQSLPPFVVQSYDDPETTSIIERAARDHGADVQYADYYPMAEVVNKYRYGHDLVKPGQVTSLGTQMRRLYTWHLQAYRNSDRYLTVAVRDEHYFRGKEEINLEFEELFQSLDKSIISCYCIMKMFERKRGKLYELGFIDPNTVHEVTVRRDWKRFINTVPGKWKSELTFKDFSTADTFDNAYYQNLVGQRGLLHSDQELFNGGSQDALVRQYSNTSSRFSADFATAMVKMGNLLPTSGTQEIRVNCKEPN</sequence>
<keyword evidence="7" id="KW-0560">Oxidoreductase</keyword>
<dbReference type="GO" id="GO:0042744">
    <property type="term" value="P:hydrogen peroxide catabolic process"/>
    <property type="evidence" value="ECO:0007669"/>
    <property type="project" value="UniProtKB-KW"/>
</dbReference>
<comment type="similarity">
    <text evidence="11">Belongs to the peroxidase family.</text>
</comment>
<dbReference type="InterPro" id="IPR000823">
    <property type="entry name" value="Peroxidase_pln"/>
</dbReference>
<feature type="binding site" evidence="10">
    <location>
        <position position="285"/>
    </location>
    <ligand>
        <name>Ca(2+)</name>
        <dbReference type="ChEBI" id="CHEBI:29108"/>
        <label>2</label>
    </ligand>
</feature>
<comment type="caution">
    <text evidence="14">The sequence shown here is derived from an EMBL/GenBank/DDBJ whole genome shotgun (WGS) entry which is preliminary data.</text>
</comment>
<evidence type="ECO:0000313" key="15">
    <source>
        <dbReference type="Proteomes" id="UP001231189"/>
    </source>
</evidence>
<evidence type="ECO:0000256" key="10">
    <source>
        <dbReference type="PIRSR" id="PIRSR600823-3"/>
    </source>
</evidence>
<evidence type="ECO:0000256" key="9">
    <source>
        <dbReference type="ARBA" id="ARBA00023324"/>
    </source>
</evidence>
<evidence type="ECO:0000256" key="7">
    <source>
        <dbReference type="ARBA" id="ARBA00023002"/>
    </source>
</evidence>
<proteinExistence type="inferred from homology"/>
<dbReference type="Pfam" id="PF00141">
    <property type="entry name" value="peroxidase"/>
    <property type="match status" value="1"/>
</dbReference>
<feature type="compositionally biased region" description="Basic residues" evidence="12">
    <location>
        <begin position="1"/>
        <end position="10"/>
    </location>
</feature>
<keyword evidence="3" id="KW-0575">Peroxidase</keyword>
<keyword evidence="6 10" id="KW-0106">Calcium</keyword>
<evidence type="ECO:0000256" key="6">
    <source>
        <dbReference type="ARBA" id="ARBA00022837"/>
    </source>
</evidence>
<keyword evidence="4" id="KW-0349">Heme</keyword>
<dbReference type="GO" id="GO:0020037">
    <property type="term" value="F:heme binding"/>
    <property type="evidence" value="ECO:0007669"/>
    <property type="project" value="InterPro"/>
</dbReference>